<dbReference type="Proteomes" id="UP000053424">
    <property type="component" value="Unassembled WGS sequence"/>
</dbReference>
<dbReference type="AlphaFoldDB" id="A0A0C2YFS0"/>
<name>A0A0C2YFS0_HEBCY</name>
<organism evidence="1 2">
    <name type="scientific">Hebeloma cylindrosporum</name>
    <dbReference type="NCBI Taxonomy" id="76867"/>
    <lineage>
        <taxon>Eukaryota</taxon>
        <taxon>Fungi</taxon>
        <taxon>Dikarya</taxon>
        <taxon>Basidiomycota</taxon>
        <taxon>Agaricomycotina</taxon>
        <taxon>Agaricomycetes</taxon>
        <taxon>Agaricomycetidae</taxon>
        <taxon>Agaricales</taxon>
        <taxon>Agaricineae</taxon>
        <taxon>Hymenogastraceae</taxon>
        <taxon>Hebeloma</taxon>
    </lineage>
</organism>
<evidence type="ECO:0000313" key="1">
    <source>
        <dbReference type="EMBL" id="KIM39917.1"/>
    </source>
</evidence>
<protein>
    <submittedName>
        <fullName evidence="1">Uncharacterized protein</fullName>
    </submittedName>
</protein>
<reference evidence="2" key="2">
    <citation type="submission" date="2015-01" db="EMBL/GenBank/DDBJ databases">
        <title>Evolutionary Origins and Diversification of the Mycorrhizal Mutualists.</title>
        <authorList>
            <consortium name="DOE Joint Genome Institute"/>
            <consortium name="Mycorrhizal Genomics Consortium"/>
            <person name="Kohler A."/>
            <person name="Kuo A."/>
            <person name="Nagy L.G."/>
            <person name="Floudas D."/>
            <person name="Copeland A."/>
            <person name="Barry K.W."/>
            <person name="Cichocki N."/>
            <person name="Veneault-Fourrey C."/>
            <person name="LaButti K."/>
            <person name="Lindquist E.A."/>
            <person name="Lipzen A."/>
            <person name="Lundell T."/>
            <person name="Morin E."/>
            <person name="Murat C."/>
            <person name="Riley R."/>
            <person name="Ohm R."/>
            <person name="Sun H."/>
            <person name="Tunlid A."/>
            <person name="Henrissat B."/>
            <person name="Grigoriev I.V."/>
            <person name="Hibbett D.S."/>
            <person name="Martin F."/>
        </authorList>
    </citation>
    <scope>NUCLEOTIDE SEQUENCE [LARGE SCALE GENOMIC DNA]</scope>
    <source>
        <strain evidence="2">h7</strain>
    </source>
</reference>
<dbReference type="EMBL" id="KN831784">
    <property type="protein sequence ID" value="KIM39917.1"/>
    <property type="molecule type" value="Genomic_DNA"/>
</dbReference>
<sequence length="89" mass="10341">MGPVWAYWAFPMERFCGKLLRCIKSRRHPFANIDSHLTAVAQLDQIKNRFDAHDQLALLPPKEGNSQEFAFTECKSSRRRLFLIFPTSS</sequence>
<dbReference type="OrthoDB" id="6613063at2759"/>
<reference evidence="1 2" key="1">
    <citation type="submission" date="2014-04" db="EMBL/GenBank/DDBJ databases">
        <authorList>
            <consortium name="DOE Joint Genome Institute"/>
            <person name="Kuo A."/>
            <person name="Gay G."/>
            <person name="Dore J."/>
            <person name="Kohler A."/>
            <person name="Nagy L.G."/>
            <person name="Floudas D."/>
            <person name="Copeland A."/>
            <person name="Barry K.W."/>
            <person name="Cichocki N."/>
            <person name="Veneault-Fourrey C."/>
            <person name="LaButti K."/>
            <person name="Lindquist E.A."/>
            <person name="Lipzen A."/>
            <person name="Lundell T."/>
            <person name="Morin E."/>
            <person name="Murat C."/>
            <person name="Sun H."/>
            <person name="Tunlid A."/>
            <person name="Henrissat B."/>
            <person name="Grigoriev I.V."/>
            <person name="Hibbett D.S."/>
            <person name="Martin F."/>
            <person name="Nordberg H.P."/>
            <person name="Cantor M.N."/>
            <person name="Hua S.X."/>
        </authorList>
    </citation>
    <scope>NUCLEOTIDE SEQUENCE [LARGE SCALE GENOMIC DNA]</scope>
    <source>
        <strain evidence="2">h7</strain>
    </source>
</reference>
<keyword evidence="2" id="KW-1185">Reference proteome</keyword>
<accession>A0A0C2YFS0</accession>
<gene>
    <name evidence="1" type="ORF">M413DRAFT_446838</name>
</gene>
<proteinExistence type="predicted"/>
<evidence type="ECO:0000313" key="2">
    <source>
        <dbReference type="Proteomes" id="UP000053424"/>
    </source>
</evidence>
<dbReference type="HOGENOM" id="CLU_2454978_0_0_1"/>